<dbReference type="Gene3D" id="3.60.40.10">
    <property type="entry name" value="PPM-type phosphatase domain"/>
    <property type="match status" value="1"/>
</dbReference>
<dbReference type="Pfam" id="PF13672">
    <property type="entry name" value="PP2C_2"/>
    <property type="match status" value="1"/>
</dbReference>
<protein>
    <submittedName>
        <fullName evidence="9">Serine/threonine protein kinase</fullName>
    </submittedName>
</protein>
<name>A0A1I6B6X5_9GAMM</name>
<keyword evidence="6" id="KW-1133">Transmembrane helix</keyword>
<dbReference type="InterPro" id="IPR008266">
    <property type="entry name" value="Tyr_kinase_AS"/>
</dbReference>
<accession>A0A1I6B6X5</accession>
<feature type="domain" description="PPM-type phosphatase" evidence="8">
    <location>
        <begin position="23"/>
        <end position="254"/>
    </location>
</feature>
<keyword evidence="3 9" id="KW-0418">Kinase</keyword>
<dbReference type="GO" id="GO:0004674">
    <property type="term" value="F:protein serine/threonine kinase activity"/>
    <property type="evidence" value="ECO:0007669"/>
    <property type="project" value="UniProtKB-KW"/>
</dbReference>
<keyword evidence="2" id="KW-0547">Nucleotide-binding</keyword>
<dbReference type="GO" id="GO:0005524">
    <property type="term" value="F:ATP binding"/>
    <property type="evidence" value="ECO:0007669"/>
    <property type="project" value="UniProtKB-KW"/>
</dbReference>
<organism evidence="9 10">
    <name type="scientific">Halopseudomonas formosensis</name>
    <dbReference type="NCBI Taxonomy" id="1002526"/>
    <lineage>
        <taxon>Bacteria</taxon>
        <taxon>Pseudomonadati</taxon>
        <taxon>Pseudomonadota</taxon>
        <taxon>Gammaproteobacteria</taxon>
        <taxon>Pseudomonadales</taxon>
        <taxon>Pseudomonadaceae</taxon>
        <taxon>Halopseudomonas</taxon>
    </lineage>
</organism>
<evidence type="ECO:0000256" key="3">
    <source>
        <dbReference type="ARBA" id="ARBA00022777"/>
    </source>
</evidence>
<proteinExistence type="predicted"/>
<evidence type="ECO:0000259" key="7">
    <source>
        <dbReference type="PROSITE" id="PS50011"/>
    </source>
</evidence>
<feature type="region of interest" description="Disordered" evidence="5">
    <location>
        <begin position="29"/>
        <end position="49"/>
    </location>
</feature>
<dbReference type="InterPro" id="IPR036457">
    <property type="entry name" value="PPM-type-like_dom_sf"/>
</dbReference>
<dbReference type="PROSITE" id="PS50011">
    <property type="entry name" value="PROTEIN_KINASE_DOM"/>
    <property type="match status" value="1"/>
</dbReference>
<keyword evidence="9" id="KW-0723">Serine/threonine-protein kinase</keyword>
<dbReference type="EMBL" id="FOYD01000003">
    <property type="protein sequence ID" value="SFQ76547.1"/>
    <property type="molecule type" value="Genomic_DNA"/>
</dbReference>
<sequence length="591" mass="65603">MSSMQQLCPPPASGAAGQGLRIALGQATDRGRKPSNQDFHAASHPGQPQGSLKGMVVALADGISNSTVSHIAAQTAVTGFIADYYSTPDAWSVRKSAQRVLAATNAWLYSQTRRSEYRYDSDRGYVCTFSALILKAATAHLLHVGDSRIYRLRQGVLEQMTRDHRVWVGSHEHFLERALGVSQYLQIDYQSLGLQRGDLFILATDGVYGFIQPARLCELIREHGDDLDRAAGAIVEHALGHGSDDNLTIQLVRVDDLPPASALEFSSQASELAPAPLLASREQFDGFTVQRELHASSRSHVYLATDNDTGETLVLKVPSLDLRDDLAYLERLMLEEWVARRINHPNVLKAPPQHRPRHYLYTVSEYVQGQTLQQWMRDHPRPDLQTVRDIIGQIARGLQALHRLDMLHQDLRPQNILIDALGNVTLIDFGSVAVAGLAELKPATGVDPILGTCQYTAPEYFAGRSGTQASDIFSLAVITYQMLTGQLPYGTEVAKATSRAAQLKLRYRGLGHYRQDLPPWLDEVLRRALQPDPARRCQELSEFTHDLSQPGLAREGMHRPALLERNPVLVWQGISLLLGVLLVLSWWRNPG</sequence>
<dbReference type="PANTHER" id="PTHR43289:SF6">
    <property type="entry name" value="SERINE_THREONINE-PROTEIN KINASE NEKL-3"/>
    <property type="match status" value="1"/>
</dbReference>
<gene>
    <name evidence="9" type="ORF">SAMN05216578_103192</name>
</gene>
<feature type="domain" description="Protein kinase" evidence="7">
    <location>
        <begin position="287"/>
        <end position="548"/>
    </location>
</feature>
<dbReference type="STRING" id="1002526.SAMN05216578_103192"/>
<dbReference type="Pfam" id="PF00069">
    <property type="entry name" value="Pkinase"/>
    <property type="match status" value="1"/>
</dbReference>
<dbReference type="PROSITE" id="PS00109">
    <property type="entry name" value="PROTEIN_KINASE_TYR"/>
    <property type="match status" value="1"/>
</dbReference>
<dbReference type="SMART" id="SM00332">
    <property type="entry name" value="PP2Cc"/>
    <property type="match status" value="1"/>
</dbReference>
<keyword evidence="6" id="KW-0812">Transmembrane</keyword>
<evidence type="ECO:0000256" key="2">
    <source>
        <dbReference type="ARBA" id="ARBA00022741"/>
    </source>
</evidence>
<evidence type="ECO:0000256" key="4">
    <source>
        <dbReference type="ARBA" id="ARBA00022840"/>
    </source>
</evidence>
<dbReference type="Proteomes" id="UP000242815">
    <property type="component" value="Unassembled WGS sequence"/>
</dbReference>
<dbReference type="InterPro" id="IPR011009">
    <property type="entry name" value="Kinase-like_dom_sf"/>
</dbReference>
<dbReference type="PROSITE" id="PS51746">
    <property type="entry name" value="PPM_2"/>
    <property type="match status" value="1"/>
</dbReference>
<dbReference type="Gene3D" id="1.10.510.10">
    <property type="entry name" value="Transferase(Phosphotransferase) domain 1"/>
    <property type="match status" value="1"/>
</dbReference>
<dbReference type="PANTHER" id="PTHR43289">
    <property type="entry name" value="MITOGEN-ACTIVATED PROTEIN KINASE KINASE KINASE 20-RELATED"/>
    <property type="match status" value="1"/>
</dbReference>
<dbReference type="CDD" id="cd00143">
    <property type="entry name" value="PP2Cc"/>
    <property type="match status" value="1"/>
</dbReference>
<keyword evidence="1" id="KW-0808">Transferase</keyword>
<dbReference type="AlphaFoldDB" id="A0A1I6B6X5"/>
<reference evidence="9 10" key="1">
    <citation type="submission" date="2016-10" db="EMBL/GenBank/DDBJ databases">
        <authorList>
            <person name="de Groot N.N."/>
        </authorList>
    </citation>
    <scope>NUCLEOTIDE SEQUENCE [LARGE SCALE GENOMIC DNA]</scope>
    <source>
        <strain evidence="9 10">JCM 18415</strain>
    </source>
</reference>
<dbReference type="CDD" id="cd14014">
    <property type="entry name" value="STKc_PknB_like"/>
    <property type="match status" value="1"/>
</dbReference>
<dbReference type="SUPFAM" id="SSF56112">
    <property type="entry name" value="Protein kinase-like (PK-like)"/>
    <property type="match status" value="1"/>
</dbReference>
<evidence type="ECO:0000256" key="6">
    <source>
        <dbReference type="SAM" id="Phobius"/>
    </source>
</evidence>
<keyword evidence="6" id="KW-0472">Membrane</keyword>
<feature type="transmembrane region" description="Helical" evidence="6">
    <location>
        <begin position="568"/>
        <end position="587"/>
    </location>
</feature>
<evidence type="ECO:0000256" key="5">
    <source>
        <dbReference type="SAM" id="MobiDB-lite"/>
    </source>
</evidence>
<evidence type="ECO:0000256" key="1">
    <source>
        <dbReference type="ARBA" id="ARBA00022679"/>
    </source>
</evidence>
<dbReference type="Gene3D" id="3.30.200.20">
    <property type="entry name" value="Phosphorylase Kinase, domain 1"/>
    <property type="match status" value="1"/>
</dbReference>
<evidence type="ECO:0000313" key="9">
    <source>
        <dbReference type="EMBL" id="SFQ76547.1"/>
    </source>
</evidence>
<dbReference type="InterPro" id="IPR000719">
    <property type="entry name" value="Prot_kinase_dom"/>
</dbReference>
<evidence type="ECO:0000259" key="8">
    <source>
        <dbReference type="PROSITE" id="PS51746"/>
    </source>
</evidence>
<dbReference type="SMART" id="SM00331">
    <property type="entry name" value="PP2C_SIG"/>
    <property type="match status" value="1"/>
</dbReference>
<keyword evidence="4" id="KW-0067">ATP-binding</keyword>
<dbReference type="InterPro" id="IPR001932">
    <property type="entry name" value="PPM-type_phosphatase-like_dom"/>
</dbReference>
<evidence type="ECO:0000313" key="10">
    <source>
        <dbReference type="Proteomes" id="UP000242815"/>
    </source>
</evidence>
<dbReference type="SUPFAM" id="SSF81606">
    <property type="entry name" value="PP2C-like"/>
    <property type="match status" value="1"/>
</dbReference>